<feature type="transmembrane region" description="Helical" evidence="1">
    <location>
        <begin position="30"/>
        <end position="50"/>
    </location>
</feature>
<proteinExistence type="predicted"/>
<feature type="transmembrane region" description="Helical" evidence="1">
    <location>
        <begin position="186"/>
        <end position="203"/>
    </location>
</feature>
<accession>A0A9P1N058</accession>
<protein>
    <submittedName>
        <fullName evidence="2">Uncharacterized protein</fullName>
    </submittedName>
</protein>
<name>A0A9P1N058_9PELO</name>
<keyword evidence="1" id="KW-1133">Transmembrane helix</keyword>
<dbReference type="Proteomes" id="UP001152747">
    <property type="component" value="Unassembled WGS sequence"/>
</dbReference>
<feature type="transmembrane region" description="Helical" evidence="1">
    <location>
        <begin position="103"/>
        <end position="124"/>
    </location>
</feature>
<sequence>MKNFTLPNFSNIDFNFDADRAISLSTSKPICAGVMITYTIILTSSLFIYVKLYRVPVTRKILKSELFYHNMFIIQWIFYIFHIVHHIYPFLSEEDRNIRIKDIDLRLAILSIMFLIDDVAWLWIYRVTNLIWTIIANFNRYSIHALQICFLKLISHISTLVIFAIFSSTPSEEKLDDYFNLTLDRFVTSLLPATFLVSILLSSRERNYT</sequence>
<feature type="transmembrane region" description="Helical" evidence="1">
    <location>
        <begin position="71"/>
        <end position="91"/>
    </location>
</feature>
<keyword evidence="3" id="KW-1185">Reference proteome</keyword>
<gene>
    <name evidence="2" type="ORF">CAMP_LOCUS5732</name>
</gene>
<dbReference type="EMBL" id="CANHGI010000002">
    <property type="protein sequence ID" value="CAI5443095.1"/>
    <property type="molecule type" value="Genomic_DNA"/>
</dbReference>
<keyword evidence="1" id="KW-0812">Transmembrane</keyword>
<organism evidence="2 3">
    <name type="scientific">Caenorhabditis angaria</name>
    <dbReference type="NCBI Taxonomy" id="860376"/>
    <lineage>
        <taxon>Eukaryota</taxon>
        <taxon>Metazoa</taxon>
        <taxon>Ecdysozoa</taxon>
        <taxon>Nematoda</taxon>
        <taxon>Chromadorea</taxon>
        <taxon>Rhabditida</taxon>
        <taxon>Rhabditina</taxon>
        <taxon>Rhabditomorpha</taxon>
        <taxon>Rhabditoidea</taxon>
        <taxon>Rhabditidae</taxon>
        <taxon>Peloderinae</taxon>
        <taxon>Caenorhabditis</taxon>
    </lineage>
</organism>
<evidence type="ECO:0000256" key="1">
    <source>
        <dbReference type="SAM" id="Phobius"/>
    </source>
</evidence>
<dbReference type="AlphaFoldDB" id="A0A9P1N058"/>
<comment type="caution">
    <text evidence="2">The sequence shown here is derived from an EMBL/GenBank/DDBJ whole genome shotgun (WGS) entry which is preliminary data.</text>
</comment>
<evidence type="ECO:0000313" key="2">
    <source>
        <dbReference type="EMBL" id="CAI5443095.1"/>
    </source>
</evidence>
<evidence type="ECO:0000313" key="3">
    <source>
        <dbReference type="Proteomes" id="UP001152747"/>
    </source>
</evidence>
<feature type="transmembrane region" description="Helical" evidence="1">
    <location>
        <begin position="145"/>
        <end position="166"/>
    </location>
</feature>
<keyword evidence="1" id="KW-0472">Membrane</keyword>
<reference evidence="2" key="1">
    <citation type="submission" date="2022-11" db="EMBL/GenBank/DDBJ databases">
        <authorList>
            <person name="Kikuchi T."/>
        </authorList>
    </citation>
    <scope>NUCLEOTIDE SEQUENCE</scope>
    <source>
        <strain evidence="2">PS1010</strain>
    </source>
</reference>